<sequence length="83" mass="9687">MFQLVLQIRAMDQKIQYLNQMIEIIDTKVSIFKKNKSKLPQAAYQAEKQVLTRTIQDTIQLAEEIKPPPFSLINDLKTLIKQL</sequence>
<protein>
    <submittedName>
        <fullName evidence="1">Uncharacterized protein</fullName>
    </submittedName>
</protein>
<comment type="caution">
    <text evidence="1">The sequence shown here is derived from an EMBL/GenBank/DDBJ whole genome shotgun (WGS) entry which is preliminary data.</text>
</comment>
<evidence type="ECO:0000313" key="1">
    <source>
        <dbReference type="EMBL" id="EOQ88250.1"/>
    </source>
</evidence>
<dbReference type="EMBL" id="AOGX02000024">
    <property type="protein sequence ID" value="EOQ88250.1"/>
    <property type="molecule type" value="Genomic_DNA"/>
</dbReference>
<dbReference type="STRING" id="1249483.LEP1GSC202_3213"/>
<accession>A0A5E8HCH5</accession>
<dbReference type="Proteomes" id="UP000013996">
    <property type="component" value="Unassembled WGS sequence"/>
</dbReference>
<dbReference type="AlphaFoldDB" id="A0A5E8HCH5"/>
<organism evidence="1 2">
    <name type="scientific">Leptospira yanagawae serovar Saopaulo str. Sao Paulo = ATCC 700523</name>
    <dbReference type="NCBI Taxonomy" id="1249483"/>
    <lineage>
        <taxon>Bacteria</taxon>
        <taxon>Pseudomonadati</taxon>
        <taxon>Spirochaetota</taxon>
        <taxon>Spirochaetia</taxon>
        <taxon>Leptospirales</taxon>
        <taxon>Leptospiraceae</taxon>
        <taxon>Leptospira</taxon>
    </lineage>
</organism>
<proteinExistence type="predicted"/>
<name>A0A5E8HCH5_9LEPT</name>
<evidence type="ECO:0000313" key="2">
    <source>
        <dbReference type="Proteomes" id="UP000013996"/>
    </source>
</evidence>
<reference evidence="1 2" key="1">
    <citation type="submission" date="2013-04" db="EMBL/GenBank/DDBJ databases">
        <authorList>
            <person name="Harkins D.M."/>
            <person name="Durkin A.S."/>
            <person name="Brinkac L.M."/>
            <person name="Haft D.H."/>
            <person name="Selengut J.D."/>
            <person name="Sanka R."/>
            <person name="DePew J."/>
            <person name="Purushe J."/>
            <person name="Hartskeerl R.A."/>
            <person name="Ahmed A."/>
            <person name="van der Linden H."/>
            <person name="Goris M.G.A."/>
            <person name="Vinetz J.M."/>
            <person name="Sutton G.G."/>
            <person name="Nierman W.C."/>
            <person name="Fouts D.E."/>
        </authorList>
    </citation>
    <scope>NUCLEOTIDE SEQUENCE [LARGE SCALE GENOMIC DNA]</scope>
    <source>
        <strain evidence="1 2">Sao Paulo</strain>
    </source>
</reference>
<gene>
    <name evidence="1" type="ORF">LEP1GSC202_3213</name>
</gene>